<feature type="domain" description="Peptidase C1A papain C-terminal" evidence="1">
    <location>
        <begin position="1"/>
        <end position="67"/>
    </location>
</feature>
<accession>A0A0B1STC1</accession>
<dbReference type="AlphaFoldDB" id="A0A0B1STC1"/>
<dbReference type="EMBL" id="KN555652">
    <property type="protein sequence ID" value="KHJ88558.1"/>
    <property type="molecule type" value="Genomic_DNA"/>
</dbReference>
<dbReference type="OrthoDB" id="5847537at2759"/>
<dbReference type="Pfam" id="PF00112">
    <property type="entry name" value="Peptidase_C1"/>
    <property type="match status" value="1"/>
</dbReference>
<dbReference type="InterPro" id="IPR038765">
    <property type="entry name" value="Papain-like_cys_pep_sf"/>
</dbReference>
<evidence type="ECO:0000313" key="3">
    <source>
        <dbReference type="Proteomes" id="UP000053660"/>
    </source>
</evidence>
<keyword evidence="3" id="KW-1185">Reference proteome</keyword>
<dbReference type="Proteomes" id="UP000053660">
    <property type="component" value="Unassembled WGS sequence"/>
</dbReference>
<evidence type="ECO:0000259" key="1">
    <source>
        <dbReference type="Pfam" id="PF00112"/>
    </source>
</evidence>
<sequence length="78" mass="8761">MKNGPVQSVIIVYSDFLHYSKGIYKYMSGIQEDLQAVKLIGWGVENGTKYWLIANCWNSDWGEDGEIMASVTTANLLV</sequence>
<dbReference type="GO" id="GO:0008234">
    <property type="term" value="F:cysteine-type peptidase activity"/>
    <property type="evidence" value="ECO:0007669"/>
    <property type="project" value="InterPro"/>
</dbReference>
<proteinExistence type="predicted"/>
<reference evidence="2 3" key="1">
    <citation type="submission" date="2014-03" db="EMBL/GenBank/DDBJ databases">
        <title>Draft genome of the hookworm Oesophagostomum dentatum.</title>
        <authorList>
            <person name="Mitreva M."/>
        </authorList>
    </citation>
    <scope>NUCLEOTIDE SEQUENCE [LARGE SCALE GENOMIC DNA]</scope>
    <source>
        <strain evidence="2 3">OD-Hann</strain>
    </source>
</reference>
<dbReference type="SUPFAM" id="SSF54001">
    <property type="entry name" value="Cysteine proteinases"/>
    <property type="match status" value="1"/>
</dbReference>
<evidence type="ECO:0000313" key="2">
    <source>
        <dbReference type="EMBL" id="KHJ88558.1"/>
    </source>
</evidence>
<dbReference type="InterPro" id="IPR000668">
    <property type="entry name" value="Peptidase_C1A_C"/>
</dbReference>
<name>A0A0B1STC1_OESDE</name>
<gene>
    <name evidence="2" type="ORF">OESDEN_11646</name>
</gene>
<protein>
    <recommendedName>
        <fullName evidence="1">Peptidase C1A papain C-terminal domain-containing protein</fullName>
    </recommendedName>
</protein>
<organism evidence="2 3">
    <name type="scientific">Oesophagostomum dentatum</name>
    <name type="common">Nodular worm</name>
    <dbReference type="NCBI Taxonomy" id="61180"/>
    <lineage>
        <taxon>Eukaryota</taxon>
        <taxon>Metazoa</taxon>
        <taxon>Ecdysozoa</taxon>
        <taxon>Nematoda</taxon>
        <taxon>Chromadorea</taxon>
        <taxon>Rhabditida</taxon>
        <taxon>Rhabditina</taxon>
        <taxon>Rhabditomorpha</taxon>
        <taxon>Strongyloidea</taxon>
        <taxon>Strongylidae</taxon>
        <taxon>Oesophagostomum</taxon>
    </lineage>
</organism>
<dbReference type="GO" id="GO:0006508">
    <property type="term" value="P:proteolysis"/>
    <property type="evidence" value="ECO:0007669"/>
    <property type="project" value="InterPro"/>
</dbReference>
<dbReference type="Gene3D" id="3.90.70.10">
    <property type="entry name" value="Cysteine proteinases"/>
    <property type="match status" value="1"/>
</dbReference>